<dbReference type="InterPro" id="IPR017200">
    <property type="entry name" value="PqqE-like"/>
</dbReference>
<comment type="caution">
    <text evidence="8">The sequence shown here is derived from an EMBL/GenBank/DDBJ whole genome shotgun (WGS) entry which is preliminary data.</text>
</comment>
<dbReference type="Gene3D" id="3.20.20.70">
    <property type="entry name" value="Aldolase class I"/>
    <property type="match status" value="1"/>
</dbReference>
<evidence type="ECO:0000313" key="8">
    <source>
        <dbReference type="EMBL" id="MBD3110223.1"/>
    </source>
</evidence>
<dbReference type="GO" id="GO:0051539">
    <property type="term" value="F:4 iron, 4 sulfur cluster binding"/>
    <property type="evidence" value="ECO:0007669"/>
    <property type="project" value="UniProtKB-KW"/>
</dbReference>
<dbReference type="InterPro" id="IPR013785">
    <property type="entry name" value="Aldolase_TIM"/>
</dbReference>
<dbReference type="SMART" id="SM00729">
    <property type="entry name" value="Elp3"/>
    <property type="match status" value="1"/>
</dbReference>
<dbReference type="CDD" id="cd01335">
    <property type="entry name" value="Radical_SAM"/>
    <property type="match status" value="1"/>
</dbReference>
<dbReference type="PANTHER" id="PTHR11228">
    <property type="entry name" value="RADICAL SAM DOMAIN PROTEIN"/>
    <property type="match status" value="1"/>
</dbReference>
<dbReference type="PANTHER" id="PTHR11228:SF34">
    <property type="entry name" value="TUNGSTEN-CONTAINING ALDEHYDE FERREDOXIN OXIDOREDUCTASE COFACTOR MODIFYING PROTEIN"/>
    <property type="match status" value="1"/>
</dbReference>
<evidence type="ECO:0000256" key="3">
    <source>
        <dbReference type="ARBA" id="ARBA00022691"/>
    </source>
</evidence>
<protein>
    <submittedName>
        <fullName evidence="8">Radical SAM protein</fullName>
    </submittedName>
</protein>
<dbReference type="SUPFAM" id="SSF102114">
    <property type="entry name" value="Radical SAM enzymes"/>
    <property type="match status" value="1"/>
</dbReference>
<evidence type="ECO:0000259" key="7">
    <source>
        <dbReference type="PROSITE" id="PS51918"/>
    </source>
</evidence>
<proteinExistence type="predicted"/>
<dbReference type="InterPro" id="IPR006638">
    <property type="entry name" value="Elp3/MiaA/NifB-like_rSAM"/>
</dbReference>
<dbReference type="SFLD" id="SFLDS00029">
    <property type="entry name" value="Radical_SAM"/>
    <property type="match status" value="1"/>
</dbReference>
<keyword evidence="6" id="KW-0411">Iron-sulfur</keyword>
<comment type="cofactor">
    <cofactor evidence="1">
        <name>[4Fe-4S] cluster</name>
        <dbReference type="ChEBI" id="CHEBI:49883"/>
    </cofactor>
</comment>
<dbReference type="SFLD" id="SFLDG01067">
    <property type="entry name" value="SPASM/twitch_domain_containing"/>
    <property type="match status" value="1"/>
</dbReference>
<dbReference type="Pfam" id="PF13186">
    <property type="entry name" value="SPASM"/>
    <property type="match status" value="1"/>
</dbReference>
<gene>
    <name evidence="8" type="ORF">IEO70_17965</name>
</gene>
<dbReference type="NCBIfam" id="TIGR04085">
    <property type="entry name" value="rSAM_more_4Fe4S"/>
    <property type="match status" value="1"/>
</dbReference>
<dbReference type="CDD" id="cd21123">
    <property type="entry name" value="SPASM_MftC-like"/>
    <property type="match status" value="1"/>
</dbReference>
<evidence type="ECO:0000256" key="5">
    <source>
        <dbReference type="ARBA" id="ARBA00023004"/>
    </source>
</evidence>
<sequence>MPITIDQPKKHQKFNRYENGPRIMFWELTEGCNLKCIHCRATAQPKRSPDELSTAQAFRVIDEITDFANPMVILTGGEPLYRPDFFEIAEYASQKGLSLAMASNGTLITKDIAKKIKEVGIKRVAISFDGPSPEIHDQFRGLSGSFEQALQGAKNVKEQGIQLQFNTTITKHNVDYLEEMIALSNKCNIDALHLFMLVPVGCGVQIVESNMLSSSKYEEVLEWFYSRSREVDFEIRATCAPHYYRIMRQKAKENNERITVQSHGMAAVTKGCLAGTGVCFISHKGDIRPCGYLPVTAGSLLEQNVEDIWKNAPLFQQLRNSDLIEGKCGQCEYINVCSGCRARAYYETGSYLSEEPYCTYVPKSYSL</sequence>
<dbReference type="InterPro" id="IPR050377">
    <property type="entry name" value="Radical_SAM_PqqE_MftC-like"/>
</dbReference>
<dbReference type="PIRSF" id="PIRSF037420">
    <property type="entry name" value="PQQ_syn_pqqE"/>
    <property type="match status" value="1"/>
</dbReference>
<keyword evidence="2" id="KW-0004">4Fe-4S</keyword>
<dbReference type="InterPro" id="IPR058240">
    <property type="entry name" value="rSAM_sf"/>
</dbReference>
<organism evidence="8 9">
    <name type="scientific">Peribacillus faecalis</name>
    <dbReference type="NCBI Taxonomy" id="2772559"/>
    <lineage>
        <taxon>Bacteria</taxon>
        <taxon>Bacillati</taxon>
        <taxon>Bacillota</taxon>
        <taxon>Bacilli</taxon>
        <taxon>Bacillales</taxon>
        <taxon>Bacillaceae</taxon>
        <taxon>Peribacillus</taxon>
    </lineage>
</organism>
<name>A0A927CYU8_9BACI</name>
<keyword evidence="3" id="KW-0949">S-adenosyl-L-methionine</keyword>
<feature type="domain" description="Radical SAM core" evidence="7">
    <location>
        <begin position="18"/>
        <end position="236"/>
    </location>
</feature>
<dbReference type="InterPro" id="IPR007197">
    <property type="entry name" value="rSAM"/>
</dbReference>
<dbReference type="SFLD" id="SFLDG01386">
    <property type="entry name" value="main_SPASM_domain-containing"/>
    <property type="match status" value="1"/>
</dbReference>
<evidence type="ECO:0000256" key="4">
    <source>
        <dbReference type="ARBA" id="ARBA00022723"/>
    </source>
</evidence>
<dbReference type="AlphaFoldDB" id="A0A927CYU8"/>
<evidence type="ECO:0000256" key="6">
    <source>
        <dbReference type="ARBA" id="ARBA00023014"/>
    </source>
</evidence>
<dbReference type="EMBL" id="JACXSI010000061">
    <property type="protein sequence ID" value="MBD3110223.1"/>
    <property type="molecule type" value="Genomic_DNA"/>
</dbReference>
<dbReference type="InterPro" id="IPR034391">
    <property type="entry name" value="AdoMet-like_SPASM_containing"/>
</dbReference>
<keyword evidence="9" id="KW-1185">Reference proteome</keyword>
<dbReference type="Pfam" id="PF04055">
    <property type="entry name" value="Radical_SAM"/>
    <property type="match status" value="1"/>
</dbReference>
<dbReference type="GO" id="GO:0046872">
    <property type="term" value="F:metal ion binding"/>
    <property type="evidence" value="ECO:0007669"/>
    <property type="project" value="UniProtKB-KW"/>
</dbReference>
<keyword evidence="5" id="KW-0408">Iron</keyword>
<evidence type="ECO:0000313" key="9">
    <source>
        <dbReference type="Proteomes" id="UP000602076"/>
    </source>
</evidence>
<dbReference type="SFLD" id="SFLDG01387">
    <property type="entry name" value="BtrN-like_SPASM_domain_contain"/>
    <property type="match status" value="1"/>
</dbReference>
<dbReference type="Proteomes" id="UP000602076">
    <property type="component" value="Unassembled WGS sequence"/>
</dbReference>
<dbReference type="PROSITE" id="PS51918">
    <property type="entry name" value="RADICAL_SAM"/>
    <property type="match status" value="1"/>
</dbReference>
<evidence type="ECO:0000256" key="1">
    <source>
        <dbReference type="ARBA" id="ARBA00001966"/>
    </source>
</evidence>
<evidence type="ECO:0000256" key="2">
    <source>
        <dbReference type="ARBA" id="ARBA00022485"/>
    </source>
</evidence>
<dbReference type="InterPro" id="IPR023885">
    <property type="entry name" value="4Fe4S-binding_SPASM_dom"/>
</dbReference>
<reference evidence="8" key="1">
    <citation type="submission" date="2020-09" db="EMBL/GenBank/DDBJ databases">
        <title>Bacillus faecalis sp. nov., a moderately halophilic bacterium isolated from cow faeces.</title>
        <authorList>
            <person name="Jiang L."/>
            <person name="Lee J."/>
        </authorList>
    </citation>
    <scope>NUCLEOTIDE SEQUENCE</scope>
    <source>
        <strain evidence="8">AGMB 02131</strain>
    </source>
</reference>
<dbReference type="RefSeq" id="WP_190999760.1">
    <property type="nucleotide sequence ID" value="NZ_JACXSI010000061.1"/>
</dbReference>
<accession>A0A927CYU8</accession>
<keyword evidence="4" id="KW-0479">Metal-binding</keyword>
<dbReference type="GO" id="GO:0003824">
    <property type="term" value="F:catalytic activity"/>
    <property type="evidence" value="ECO:0007669"/>
    <property type="project" value="InterPro"/>
</dbReference>